<keyword evidence="2" id="KW-1185">Reference proteome</keyword>
<proteinExistence type="predicted"/>
<accession>A0ACC1Y1J9</accession>
<dbReference type="EMBL" id="CM051399">
    <property type="protein sequence ID" value="KAJ4716400.1"/>
    <property type="molecule type" value="Genomic_DNA"/>
</dbReference>
<organism evidence="1 2">
    <name type="scientific">Melia azedarach</name>
    <name type="common">Chinaberry tree</name>
    <dbReference type="NCBI Taxonomy" id="155640"/>
    <lineage>
        <taxon>Eukaryota</taxon>
        <taxon>Viridiplantae</taxon>
        <taxon>Streptophyta</taxon>
        <taxon>Embryophyta</taxon>
        <taxon>Tracheophyta</taxon>
        <taxon>Spermatophyta</taxon>
        <taxon>Magnoliopsida</taxon>
        <taxon>eudicotyledons</taxon>
        <taxon>Gunneridae</taxon>
        <taxon>Pentapetalae</taxon>
        <taxon>rosids</taxon>
        <taxon>malvids</taxon>
        <taxon>Sapindales</taxon>
        <taxon>Meliaceae</taxon>
        <taxon>Melia</taxon>
    </lineage>
</organism>
<sequence length="361" mass="41393">MGEVDEAFVQALEHRPKLSFTEAEGIPLIDLSVLANPNGNIDKLVSEIGNACKNWGFFQVINHGVALETRQKVENASRKFFAQTSEEKRKVSRDEKRALGYYDTEHTKNVRDWKEVFDFSLQDPTLAPASPAPDDKEITEWHNQWPDFPPEIREACEEYAKELEKLAYKLMELIALSLGLPENRFNSFFEDQTTFLRLNHYPPCPSPDLALGVGRHKDSGALTVLAQDDVGGLEVKRKSDGEWVLVKPTPDAFIINVGDIIQVWSNDAYESVEHRVMVNSEKERFSVPFFFNPAHYTMVKPLDELTNEKNPPKYRPYNWGKFITTRKLSNFKKLDVENIQIYHFKLQELSNKLEGALSINS</sequence>
<protein>
    <submittedName>
        <fullName evidence="1">2-oxoglutarate and Fe(II)-dependent oxygenase superfamily protein</fullName>
    </submittedName>
</protein>
<comment type="caution">
    <text evidence="1">The sequence shown here is derived from an EMBL/GenBank/DDBJ whole genome shotgun (WGS) entry which is preliminary data.</text>
</comment>
<evidence type="ECO:0000313" key="1">
    <source>
        <dbReference type="EMBL" id="KAJ4716400.1"/>
    </source>
</evidence>
<name>A0ACC1Y1J9_MELAZ</name>
<reference evidence="1 2" key="1">
    <citation type="journal article" date="2023" name="Science">
        <title>Complex scaffold remodeling in plant triterpene biosynthesis.</title>
        <authorList>
            <person name="De La Pena R."/>
            <person name="Hodgson H."/>
            <person name="Liu J.C."/>
            <person name="Stephenson M.J."/>
            <person name="Martin A.C."/>
            <person name="Owen C."/>
            <person name="Harkess A."/>
            <person name="Leebens-Mack J."/>
            <person name="Jimenez L.E."/>
            <person name="Osbourn A."/>
            <person name="Sattely E.S."/>
        </authorList>
    </citation>
    <scope>NUCLEOTIDE SEQUENCE [LARGE SCALE GENOMIC DNA]</scope>
    <source>
        <strain evidence="2">cv. JPN11</strain>
        <tissue evidence="1">Leaf</tissue>
    </source>
</reference>
<gene>
    <name evidence="1" type="ORF">OWV82_011424</name>
</gene>
<evidence type="ECO:0000313" key="2">
    <source>
        <dbReference type="Proteomes" id="UP001164539"/>
    </source>
</evidence>
<dbReference type="Proteomes" id="UP001164539">
    <property type="component" value="Chromosome 6"/>
</dbReference>